<reference evidence="1 2" key="1">
    <citation type="journal article" date="2018" name="Nat. Biotechnol.">
        <title>A standardized bacterial taxonomy based on genome phylogeny substantially revises the tree of life.</title>
        <authorList>
            <person name="Parks D.H."/>
            <person name="Chuvochina M."/>
            <person name="Waite D.W."/>
            <person name="Rinke C."/>
            <person name="Skarshewski A."/>
            <person name="Chaumeil P.A."/>
            <person name="Hugenholtz P."/>
        </authorList>
    </citation>
    <scope>NUCLEOTIDE SEQUENCE [LARGE SCALE GENOMIC DNA]</scope>
    <source>
        <strain evidence="1">UBA11247</strain>
    </source>
</reference>
<dbReference type="Proteomes" id="UP000261739">
    <property type="component" value="Unassembled WGS sequence"/>
</dbReference>
<dbReference type="EMBL" id="DQID01000159">
    <property type="protein sequence ID" value="HCT14329.1"/>
    <property type="molecule type" value="Genomic_DNA"/>
</dbReference>
<dbReference type="AlphaFoldDB" id="A0A3D4SYH6"/>
<dbReference type="STRING" id="863239.GCA_000213935_00064"/>
<protein>
    <submittedName>
        <fullName evidence="1">Uncharacterized protein</fullName>
    </submittedName>
</protein>
<evidence type="ECO:0000313" key="1">
    <source>
        <dbReference type="EMBL" id="HCT14329.1"/>
    </source>
</evidence>
<proteinExistence type="predicted"/>
<name>A0A3D4SYH6_9CORY</name>
<accession>A0A3D4SYH6</accession>
<organism evidence="1 2">
    <name type="scientific">Corynebacterium nuruki</name>
    <dbReference type="NCBI Taxonomy" id="1032851"/>
    <lineage>
        <taxon>Bacteria</taxon>
        <taxon>Bacillati</taxon>
        <taxon>Actinomycetota</taxon>
        <taxon>Actinomycetes</taxon>
        <taxon>Mycobacteriales</taxon>
        <taxon>Corynebacteriaceae</taxon>
        <taxon>Corynebacterium</taxon>
    </lineage>
</organism>
<gene>
    <name evidence="1" type="ORF">DIW82_05920</name>
</gene>
<evidence type="ECO:0000313" key="2">
    <source>
        <dbReference type="Proteomes" id="UP000261739"/>
    </source>
</evidence>
<sequence>MYLRSLAVLSDELAGLEAGLASCRCTRQARRALELRHRVDLTRLGQVCRTGSGTPAERAETVSLLPELWQRHDRDTARFPAHPDAVGAAVPPVDGDGGDLPDLLLAGWEEAAALLAPDAATAEVDRLADRAAAVLRRRGGGCAGMTGMTGMTGTTGTAGTAATVAVAEARVRALAATGRHAQAAEIIALLPAPTVPRDPAPQDVHRHHRALAARLRVALGSGDLELAASTVALVEDSPAPAVGDRDLATAAVAESLVPLAHVVAPEVTARRVRRVVTRAAGRADLVPAMARVADYLAAAGEPAGAAAVRANCAALRPGWRAGRDVPGPPVPPADPTVPALPGIGPAVPEEEIRCTGADLDCAGPVDLAALDLSDVVCGTVFCTLLDFTGAATAFAGRLGELLDRPAHPDDPAAEGERAVAAHVLARVTGDREDRDNSEGVPAPSGHPLIAEVDRMLTRSCCAGTCGADPARAREVTGLWQGASPLVRRLIELDLLLGGAVPSPATATLALRALPRLARTIPRAVPLAGATLLEALSGAGGQRAADLRSAARTVAAVARTLPAPPGPAAAVHTDDLLDLAETLLDVGAYHETAALCTVFRTALHGDAGVPPAEVRPDAPALLLRYHAEALAGLGNLRGAALFAERAARCAAVCGAPGSGRLAADCRLVSAAAGIAAGEGTDLDRARCTLDLLDAADRANDPDGTAGDPDLVRRRRDLAAVLDGVA</sequence>
<comment type="caution">
    <text evidence="1">The sequence shown here is derived from an EMBL/GenBank/DDBJ whole genome shotgun (WGS) entry which is preliminary data.</text>
</comment>